<sequence length="89" mass="9750">MVCKHSLRTSLMSHRDNTQHWSLESLTKAYQQGYMAGLAGHPSDILPFADSMPAAAWEAGWVDGEGQRRLSAEKLNRSPGATPGVKKRA</sequence>
<dbReference type="Pfam" id="PF04957">
    <property type="entry name" value="RMF"/>
    <property type="match status" value="1"/>
</dbReference>
<dbReference type="Gene3D" id="1.10.10.620">
    <property type="entry name" value="ribosome modulation factor like domain"/>
    <property type="match status" value="1"/>
</dbReference>
<gene>
    <name evidence="4" type="ORF">SAMN05216602_4339</name>
</gene>
<dbReference type="AlphaFoldDB" id="A0A1I3PJ66"/>
<dbReference type="InterPro" id="IPR023200">
    <property type="entry name" value="RMF_sf"/>
</dbReference>
<organism evidence="4 5">
    <name type="scientific">Phytopseudomonas argentinensis</name>
    <dbReference type="NCBI Taxonomy" id="289370"/>
    <lineage>
        <taxon>Bacteria</taxon>
        <taxon>Pseudomonadati</taxon>
        <taxon>Pseudomonadota</taxon>
        <taxon>Gammaproteobacteria</taxon>
        <taxon>Pseudomonadales</taxon>
        <taxon>Pseudomonadaceae</taxon>
        <taxon>Phytopseudomonas</taxon>
    </lineage>
</organism>
<dbReference type="GO" id="GO:0006417">
    <property type="term" value="P:regulation of translation"/>
    <property type="evidence" value="ECO:0007669"/>
    <property type="project" value="UniProtKB-KW"/>
</dbReference>
<name>A0A1I3PJ66_9GAMM</name>
<feature type="region of interest" description="Disordered" evidence="3">
    <location>
        <begin position="70"/>
        <end position="89"/>
    </location>
</feature>
<keyword evidence="2" id="KW-0810">Translation regulation</keyword>
<proteinExistence type="predicted"/>
<dbReference type="NCBIfam" id="NF011162">
    <property type="entry name" value="PRK14563.1"/>
    <property type="match status" value="1"/>
</dbReference>
<dbReference type="STRING" id="289370.SAMN05216602_4339"/>
<keyword evidence="5" id="KW-1185">Reference proteome</keyword>
<keyword evidence="1" id="KW-0963">Cytoplasm</keyword>
<dbReference type="EMBL" id="FORC01000005">
    <property type="protein sequence ID" value="SFJ21575.1"/>
    <property type="molecule type" value="Genomic_DNA"/>
</dbReference>
<evidence type="ECO:0000313" key="5">
    <source>
        <dbReference type="Proteomes" id="UP000183018"/>
    </source>
</evidence>
<accession>A0A1I3PJ66</accession>
<evidence type="ECO:0000256" key="3">
    <source>
        <dbReference type="SAM" id="MobiDB-lite"/>
    </source>
</evidence>
<dbReference type="InterPro" id="IPR007040">
    <property type="entry name" value="Ribosome_modulation_factor"/>
</dbReference>
<evidence type="ECO:0000256" key="2">
    <source>
        <dbReference type="ARBA" id="ARBA00022845"/>
    </source>
</evidence>
<evidence type="ECO:0000256" key="1">
    <source>
        <dbReference type="ARBA" id="ARBA00022490"/>
    </source>
</evidence>
<dbReference type="Proteomes" id="UP000183018">
    <property type="component" value="Unassembled WGS sequence"/>
</dbReference>
<protein>
    <submittedName>
        <fullName evidence="4">Ribosome modulation factor</fullName>
    </submittedName>
</protein>
<reference evidence="5" key="1">
    <citation type="submission" date="2016-10" db="EMBL/GenBank/DDBJ databases">
        <authorList>
            <person name="Varghese N."/>
            <person name="Submissions S."/>
        </authorList>
    </citation>
    <scope>NUCLEOTIDE SEQUENCE [LARGE SCALE GENOMIC DNA]</scope>
    <source>
        <strain evidence="5">LMG 22563</strain>
    </source>
</reference>
<evidence type="ECO:0000313" key="4">
    <source>
        <dbReference type="EMBL" id="SFJ21575.1"/>
    </source>
</evidence>